<dbReference type="SUPFAM" id="SSF81324">
    <property type="entry name" value="Voltage-gated potassium channels"/>
    <property type="match status" value="1"/>
</dbReference>
<name>A0ABQ9VP14_SAGOE</name>
<reference evidence="7 8" key="1">
    <citation type="submission" date="2023-05" db="EMBL/GenBank/DDBJ databases">
        <title>B98-5 Cell Line De Novo Hybrid Assembly: An Optical Mapping Approach.</title>
        <authorList>
            <person name="Kananen K."/>
            <person name="Auerbach J.A."/>
            <person name="Kautto E."/>
            <person name="Blachly J.S."/>
        </authorList>
    </citation>
    <scope>NUCLEOTIDE SEQUENCE [LARGE SCALE GENOMIC DNA]</scope>
    <source>
        <strain evidence="7">B95-8</strain>
        <tissue evidence="7">Cell line</tissue>
    </source>
</reference>
<dbReference type="PANTHER" id="PTHR10037:SF223">
    <property type="entry name" value="SODIUM CHANNEL PROTEIN TYPE 4 SUBUNIT ALPHA"/>
    <property type="match status" value="1"/>
</dbReference>
<dbReference type="InterPro" id="IPR027359">
    <property type="entry name" value="Volt_channel_dom_sf"/>
</dbReference>
<sequence>MELGEGGGGGPGEGHPGMLQEGADCAPQGNPRPMMWCLSLPPVSLRAALALPLRGHLPGPREEVVDSSQGLLQDRRAQLVRDLHCLHDPAQQRGSGGLRDFSPPRNALIPVMDGGSPGDVDSLSPGLAPTAFEDIYIEQRRVIRTILEYADKIFTYIFIMEMLLKWVAYGFKVYFTNAWCWLDFLIVDVSIISLVANWLGYSELGPIKSLRTLRALRPLRALSRFEGMRPSIQPALSLPLPLLGGSRGCRSSQEGPTAREEEEGRQIYVVFMGGLQVGVWVALSASD</sequence>
<keyword evidence="8" id="KW-1185">Reference proteome</keyword>
<evidence type="ECO:0000256" key="2">
    <source>
        <dbReference type="ARBA" id="ARBA00022692"/>
    </source>
</evidence>
<evidence type="ECO:0000313" key="8">
    <source>
        <dbReference type="Proteomes" id="UP001266305"/>
    </source>
</evidence>
<evidence type="ECO:0000256" key="3">
    <source>
        <dbReference type="ARBA" id="ARBA00022989"/>
    </source>
</evidence>
<comment type="subcellular location">
    <subcellularLocation>
        <location evidence="1">Membrane</location>
        <topology evidence="1">Multi-pass membrane protein</topology>
    </subcellularLocation>
</comment>
<dbReference type="EMBL" id="JASSZA010000005">
    <property type="protein sequence ID" value="KAK2110871.1"/>
    <property type="molecule type" value="Genomic_DNA"/>
</dbReference>
<dbReference type="Pfam" id="PF00520">
    <property type="entry name" value="Ion_trans"/>
    <property type="match status" value="1"/>
</dbReference>
<dbReference type="Gene3D" id="1.20.120.350">
    <property type="entry name" value="Voltage-gated potassium channels. Chain C"/>
    <property type="match status" value="1"/>
</dbReference>
<keyword evidence="4" id="KW-0472">Membrane</keyword>
<dbReference type="InterPro" id="IPR005821">
    <property type="entry name" value="Ion_trans_dom"/>
</dbReference>
<evidence type="ECO:0000259" key="6">
    <source>
        <dbReference type="Pfam" id="PF00520"/>
    </source>
</evidence>
<feature type="domain" description="Ion transport" evidence="6">
    <location>
        <begin position="131"/>
        <end position="233"/>
    </location>
</feature>
<evidence type="ECO:0000256" key="1">
    <source>
        <dbReference type="ARBA" id="ARBA00004141"/>
    </source>
</evidence>
<evidence type="ECO:0000256" key="4">
    <source>
        <dbReference type="ARBA" id="ARBA00023136"/>
    </source>
</evidence>
<evidence type="ECO:0000256" key="5">
    <source>
        <dbReference type="SAM" id="MobiDB-lite"/>
    </source>
</evidence>
<comment type="caution">
    <text evidence="7">The sequence shown here is derived from an EMBL/GenBank/DDBJ whole genome shotgun (WGS) entry which is preliminary data.</text>
</comment>
<feature type="region of interest" description="Disordered" evidence="5">
    <location>
        <begin position="1"/>
        <end position="27"/>
    </location>
</feature>
<dbReference type="PANTHER" id="PTHR10037">
    <property type="entry name" value="VOLTAGE-GATED CATION CHANNEL CALCIUM AND SODIUM"/>
    <property type="match status" value="1"/>
</dbReference>
<evidence type="ECO:0000313" key="7">
    <source>
        <dbReference type="EMBL" id="KAK2110871.1"/>
    </source>
</evidence>
<dbReference type="InterPro" id="IPR043203">
    <property type="entry name" value="VGCC_Ca_Na"/>
</dbReference>
<feature type="compositionally biased region" description="Gly residues" evidence="5">
    <location>
        <begin position="1"/>
        <end position="15"/>
    </location>
</feature>
<accession>A0ABQ9VP14</accession>
<dbReference type="Proteomes" id="UP001266305">
    <property type="component" value="Unassembled WGS sequence"/>
</dbReference>
<keyword evidence="3" id="KW-1133">Transmembrane helix</keyword>
<organism evidence="7 8">
    <name type="scientific">Saguinus oedipus</name>
    <name type="common">Cotton-top tamarin</name>
    <name type="synonym">Oedipomidas oedipus</name>
    <dbReference type="NCBI Taxonomy" id="9490"/>
    <lineage>
        <taxon>Eukaryota</taxon>
        <taxon>Metazoa</taxon>
        <taxon>Chordata</taxon>
        <taxon>Craniata</taxon>
        <taxon>Vertebrata</taxon>
        <taxon>Euteleostomi</taxon>
        <taxon>Mammalia</taxon>
        <taxon>Eutheria</taxon>
        <taxon>Euarchontoglires</taxon>
        <taxon>Primates</taxon>
        <taxon>Haplorrhini</taxon>
        <taxon>Platyrrhini</taxon>
        <taxon>Cebidae</taxon>
        <taxon>Callitrichinae</taxon>
        <taxon>Saguinus</taxon>
    </lineage>
</organism>
<gene>
    <name evidence="7" type="ORF">P7K49_010617</name>
</gene>
<proteinExistence type="predicted"/>
<protein>
    <recommendedName>
        <fullName evidence="6">Ion transport domain-containing protein</fullName>
    </recommendedName>
</protein>
<keyword evidence="2" id="KW-0812">Transmembrane</keyword>